<evidence type="ECO:0000313" key="1">
    <source>
        <dbReference type="EMBL" id="MDA3630784.1"/>
    </source>
</evidence>
<sequence length="162" mass="17772">MSSRSTVGSSGLDQDVLTDDEREAVYVLGETLIPEGGSGPSADQAAVASRFIDQFLHLRPDLHADFRTLLAEADLDQPREWCERLERERPDAFSRLTFAIAGAYLLSPKARNWLEYEGQVGEHQDGSPQPEYAEGGLLDQVVARGPIYRPTSWEPNAEGGAA</sequence>
<proteinExistence type="predicted"/>
<evidence type="ECO:0000313" key="2">
    <source>
        <dbReference type="Proteomes" id="UP001210380"/>
    </source>
</evidence>
<accession>A0ABT4VA03</accession>
<dbReference type="RefSeq" id="WP_270954036.1">
    <property type="nucleotide sequence ID" value="NZ_JAQGLA010000119.1"/>
</dbReference>
<organism evidence="1 2">
    <name type="scientific">Saccharopolyspora oryzae</name>
    <dbReference type="NCBI Taxonomy" id="2997343"/>
    <lineage>
        <taxon>Bacteria</taxon>
        <taxon>Bacillati</taxon>
        <taxon>Actinomycetota</taxon>
        <taxon>Actinomycetes</taxon>
        <taxon>Pseudonocardiales</taxon>
        <taxon>Pseudonocardiaceae</taxon>
        <taxon>Saccharopolyspora</taxon>
    </lineage>
</organism>
<evidence type="ECO:0008006" key="3">
    <source>
        <dbReference type="Google" id="ProtNLM"/>
    </source>
</evidence>
<dbReference type="EMBL" id="JAQGLA010000119">
    <property type="protein sequence ID" value="MDA3630784.1"/>
    <property type="molecule type" value="Genomic_DNA"/>
</dbReference>
<comment type="caution">
    <text evidence="1">The sequence shown here is derived from an EMBL/GenBank/DDBJ whole genome shotgun (WGS) entry which is preliminary data.</text>
</comment>
<name>A0ABT4VA03_9PSEU</name>
<gene>
    <name evidence="1" type="ORF">OU415_35530</name>
</gene>
<reference evidence="1 2" key="1">
    <citation type="submission" date="2022-11" db="EMBL/GenBank/DDBJ databases">
        <title>Draft genome sequence of Saccharopolyspora sp. WRP15-2 isolated from rhizosphere soils of wild rice in Thailand.</title>
        <authorList>
            <person name="Duangmal K."/>
            <person name="Kammanee S."/>
            <person name="Muangham S."/>
        </authorList>
    </citation>
    <scope>NUCLEOTIDE SEQUENCE [LARGE SCALE GENOMIC DNA]</scope>
    <source>
        <strain evidence="1 2">WRP15-2</strain>
    </source>
</reference>
<dbReference type="Proteomes" id="UP001210380">
    <property type="component" value="Unassembled WGS sequence"/>
</dbReference>
<keyword evidence="2" id="KW-1185">Reference proteome</keyword>
<protein>
    <recommendedName>
        <fullName evidence="3">Gluconate 2-dehydrogenase subunit 3 family protein</fullName>
    </recommendedName>
</protein>